<feature type="binding site" evidence="5">
    <location>
        <position position="151"/>
    </location>
    <ligand>
        <name>Fe cation</name>
        <dbReference type="ChEBI" id="CHEBI:24875"/>
    </ligand>
</feature>
<dbReference type="InterPro" id="IPR023635">
    <property type="entry name" value="Peptide_deformylase"/>
</dbReference>
<accession>A0A2W4UK88</accession>
<organism evidence="6 7">
    <name type="scientific">Leptolyngbya foveolarum</name>
    <dbReference type="NCBI Taxonomy" id="47253"/>
    <lineage>
        <taxon>Bacteria</taxon>
        <taxon>Bacillati</taxon>
        <taxon>Cyanobacteriota</taxon>
        <taxon>Cyanophyceae</taxon>
        <taxon>Leptolyngbyales</taxon>
        <taxon>Leptolyngbyaceae</taxon>
        <taxon>Leptolyngbya group</taxon>
        <taxon>Leptolyngbya</taxon>
    </lineage>
</organism>
<sequence length="180" mass="20106">MTVRSKAILKVAEIGNPVLRSPTHPIANIHAPMVQQLIDNLIHTAIKTNGVGIAAPQVSESLQLFIVASRPNLRYLHAPVMEPTPMINPQIVAYSDEQEQGWEGCLSVPGMRGLVGRSREIEVLWCDRHGQPHQKVFTDFVARIIQHEYDHLNGKVFLDRVESTLDLMSDAEYHSQIVCG</sequence>
<comment type="similarity">
    <text evidence="1 5">Belongs to the polypeptide deformylase family.</text>
</comment>
<keyword evidence="2 5" id="KW-0479">Metal-binding</keyword>
<dbReference type="PRINTS" id="PR01576">
    <property type="entry name" value="PDEFORMYLASE"/>
</dbReference>
<gene>
    <name evidence="5 6" type="primary">def</name>
    <name evidence="6" type="ORF">DCF25_06540</name>
</gene>
<comment type="catalytic activity">
    <reaction evidence="5">
        <text>N-terminal N-formyl-L-methionyl-[peptide] + H2O = N-terminal L-methionyl-[peptide] + formate</text>
        <dbReference type="Rhea" id="RHEA:24420"/>
        <dbReference type="Rhea" id="RHEA-COMP:10639"/>
        <dbReference type="Rhea" id="RHEA-COMP:10640"/>
        <dbReference type="ChEBI" id="CHEBI:15377"/>
        <dbReference type="ChEBI" id="CHEBI:15740"/>
        <dbReference type="ChEBI" id="CHEBI:49298"/>
        <dbReference type="ChEBI" id="CHEBI:64731"/>
        <dbReference type="EC" id="3.5.1.88"/>
    </reaction>
</comment>
<dbReference type="GO" id="GO:0006412">
    <property type="term" value="P:translation"/>
    <property type="evidence" value="ECO:0007669"/>
    <property type="project" value="UniProtKB-UniRule"/>
</dbReference>
<dbReference type="GO" id="GO:0046872">
    <property type="term" value="F:metal ion binding"/>
    <property type="evidence" value="ECO:0007669"/>
    <property type="project" value="UniProtKB-KW"/>
</dbReference>
<keyword evidence="5" id="KW-0408">Iron</keyword>
<keyword evidence="3 5" id="KW-0378">Hydrolase</keyword>
<feature type="active site" evidence="5">
    <location>
        <position position="148"/>
    </location>
</feature>
<dbReference type="Proteomes" id="UP000249354">
    <property type="component" value="Unassembled WGS sequence"/>
</dbReference>
<evidence type="ECO:0000313" key="6">
    <source>
        <dbReference type="EMBL" id="PZO20524.1"/>
    </source>
</evidence>
<dbReference type="NCBIfam" id="NF001159">
    <property type="entry name" value="PRK00150.1-3"/>
    <property type="match status" value="1"/>
</dbReference>
<feature type="binding site" evidence="5">
    <location>
        <position position="147"/>
    </location>
    <ligand>
        <name>Fe cation</name>
        <dbReference type="ChEBI" id="CHEBI:24875"/>
    </ligand>
</feature>
<keyword evidence="4 5" id="KW-0648">Protein biosynthesis</keyword>
<comment type="caution">
    <text evidence="6">The sequence shown here is derived from an EMBL/GenBank/DDBJ whole genome shotgun (WGS) entry which is preliminary data.</text>
</comment>
<protein>
    <recommendedName>
        <fullName evidence="5">Peptide deformylase</fullName>
        <shortName evidence="5">PDF</shortName>
        <ecNumber evidence="5">3.5.1.88</ecNumber>
    </recommendedName>
    <alternativeName>
        <fullName evidence="5">Polypeptide deformylase</fullName>
    </alternativeName>
</protein>
<dbReference type="EMBL" id="QBMC01000029">
    <property type="protein sequence ID" value="PZO20524.1"/>
    <property type="molecule type" value="Genomic_DNA"/>
</dbReference>
<dbReference type="PIRSF" id="PIRSF004749">
    <property type="entry name" value="Pep_def"/>
    <property type="match status" value="1"/>
</dbReference>
<dbReference type="Pfam" id="PF01327">
    <property type="entry name" value="Pep_deformylase"/>
    <property type="match status" value="1"/>
</dbReference>
<name>A0A2W4UK88_9CYAN</name>
<comment type="cofactor">
    <cofactor evidence="5">
        <name>Fe(2+)</name>
        <dbReference type="ChEBI" id="CHEBI:29033"/>
    </cofactor>
    <text evidence="5">Binds 1 Fe(2+) ion.</text>
</comment>
<dbReference type="HAMAP" id="MF_00163">
    <property type="entry name" value="Pep_deformylase"/>
    <property type="match status" value="1"/>
</dbReference>
<proteinExistence type="inferred from homology"/>
<dbReference type="InterPro" id="IPR036821">
    <property type="entry name" value="Peptide_deformylase_sf"/>
</dbReference>
<evidence type="ECO:0000256" key="4">
    <source>
        <dbReference type="ARBA" id="ARBA00022917"/>
    </source>
</evidence>
<dbReference type="FunFam" id="3.90.45.10:FF:000003">
    <property type="entry name" value="Peptide deformylase"/>
    <property type="match status" value="1"/>
</dbReference>
<evidence type="ECO:0000256" key="1">
    <source>
        <dbReference type="ARBA" id="ARBA00010759"/>
    </source>
</evidence>
<evidence type="ECO:0000256" key="2">
    <source>
        <dbReference type="ARBA" id="ARBA00022723"/>
    </source>
</evidence>
<reference evidence="6 7" key="2">
    <citation type="submission" date="2018-06" db="EMBL/GenBank/DDBJ databases">
        <title>Metagenomic assembly of (sub)arctic Cyanobacteria and their associated microbiome from non-axenic cultures.</title>
        <authorList>
            <person name="Baurain D."/>
        </authorList>
    </citation>
    <scope>NUCLEOTIDE SEQUENCE [LARGE SCALE GENOMIC DNA]</scope>
    <source>
        <strain evidence="6">ULC129bin1</strain>
    </source>
</reference>
<evidence type="ECO:0000256" key="5">
    <source>
        <dbReference type="HAMAP-Rule" id="MF_00163"/>
    </source>
</evidence>
<feature type="binding site" evidence="5">
    <location>
        <position position="105"/>
    </location>
    <ligand>
        <name>Fe cation</name>
        <dbReference type="ChEBI" id="CHEBI:24875"/>
    </ligand>
</feature>
<evidence type="ECO:0000313" key="7">
    <source>
        <dbReference type="Proteomes" id="UP000249354"/>
    </source>
</evidence>
<dbReference type="PANTHER" id="PTHR10458">
    <property type="entry name" value="PEPTIDE DEFORMYLASE"/>
    <property type="match status" value="1"/>
</dbReference>
<dbReference type="PANTHER" id="PTHR10458:SF22">
    <property type="entry name" value="PEPTIDE DEFORMYLASE"/>
    <property type="match status" value="1"/>
</dbReference>
<evidence type="ECO:0000256" key="3">
    <source>
        <dbReference type="ARBA" id="ARBA00022801"/>
    </source>
</evidence>
<reference evidence="7" key="1">
    <citation type="submission" date="2018-04" db="EMBL/GenBank/DDBJ databases">
        <authorList>
            <person name="Cornet L."/>
        </authorList>
    </citation>
    <scope>NUCLEOTIDE SEQUENCE [LARGE SCALE GENOMIC DNA]</scope>
</reference>
<dbReference type="GO" id="GO:0042586">
    <property type="term" value="F:peptide deformylase activity"/>
    <property type="evidence" value="ECO:0007669"/>
    <property type="project" value="UniProtKB-UniRule"/>
</dbReference>
<dbReference type="EC" id="3.5.1.88" evidence="5"/>
<dbReference type="NCBIfam" id="TIGR00079">
    <property type="entry name" value="pept_deformyl"/>
    <property type="match status" value="1"/>
</dbReference>
<comment type="function">
    <text evidence="5">Removes the formyl group from the N-terminal Met of newly synthesized proteins. Requires at least a dipeptide for an efficient rate of reaction. N-terminal L-methionine is a prerequisite for activity but the enzyme has broad specificity at other positions.</text>
</comment>
<dbReference type="AlphaFoldDB" id="A0A2W4UK88"/>
<dbReference type="SUPFAM" id="SSF56420">
    <property type="entry name" value="Peptide deformylase"/>
    <property type="match status" value="1"/>
</dbReference>
<dbReference type="CDD" id="cd00487">
    <property type="entry name" value="Pep_deformylase"/>
    <property type="match status" value="1"/>
</dbReference>
<dbReference type="Gene3D" id="3.90.45.10">
    <property type="entry name" value="Peptide deformylase"/>
    <property type="match status" value="1"/>
</dbReference>